<reference evidence="1 2" key="1">
    <citation type="submission" date="2017-06" db="EMBL/GenBank/DDBJ databases">
        <title>Comparative genomic analysis of Ambrosia Fusariam Clade fungi.</title>
        <authorList>
            <person name="Stajich J.E."/>
            <person name="Carrillo J."/>
            <person name="Kijimoto T."/>
            <person name="Eskalen A."/>
            <person name="O'Donnell K."/>
            <person name="Kasson M."/>
        </authorList>
    </citation>
    <scope>NUCLEOTIDE SEQUENCE [LARGE SCALE GENOMIC DNA]</scope>
    <source>
        <strain evidence="1 2">NRRL62579</strain>
    </source>
</reference>
<evidence type="ECO:0000313" key="1">
    <source>
        <dbReference type="EMBL" id="RSM11267.1"/>
    </source>
</evidence>
<keyword evidence="2" id="KW-1185">Reference proteome</keyword>
<dbReference type="AlphaFoldDB" id="A0A428UAD7"/>
<name>A0A428UAD7_9HYPO</name>
<dbReference type="EMBL" id="NKCK01000019">
    <property type="protein sequence ID" value="RSM11267.1"/>
    <property type="molecule type" value="Genomic_DNA"/>
</dbReference>
<accession>A0A428UAD7</accession>
<dbReference type="Proteomes" id="UP000287144">
    <property type="component" value="Unassembled WGS sequence"/>
</dbReference>
<organism evidence="1 2">
    <name type="scientific">Fusarium oligoseptatum</name>
    <dbReference type="NCBI Taxonomy" id="2604345"/>
    <lineage>
        <taxon>Eukaryota</taxon>
        <taxon>Fungi</taxon>
        <taxon>Dikarya</taxon>
        <taxon>Ascomycota</taxon>
        <taxon>Pezizomycotina</taxon>
        <taxon>Sordariomycetes</taxon>
        <taxon>Hypocreomycetidae</taxon>
        <taxon>Hypocreales</taxon>
        <taxon>Nectriaceae</taxon>
        <taxon>Fusarium</taxon>
        <taxon>Fusarium solani species complex</taxon>
    </lineage>
</organism>
<comment type="caution">
    <text evidence="1">The sequence shown here is derived from an EMBL/GenBank/DDBJ whole genome shotgun (WGS) entry which is preliminary data.</text>
</comment>
<proteinExistence type="predicted"/>
<protein>
    <submittedName>
        <fullName evidence="1">Uncharacterized protein</fullName>
    </submittedName>
</protein>
<gene>
    <name evidence="1" type="ORF">CEP52_003075</name>
</gene>
<sequence>MPLNDFRLASIASSRQPTSRAPSSSVRISASSISILPPLLSVSHVYSLPYAAGHLLRLGRDGQGGWMPSRMMRV</sequence>
<evidence type="ECO:0000313" key="2">
    <source>
        <dbReference type="Proteomes" id="UP000287144"/>
    </source>
</evidence>